<organism evidence="1 2">
    <name type="scientific">Camellia sinensis</name>
    <name type="common">Tea plant</name>
    <name type="synonym">Thea sinensis</name>
    <dbReference type="NCBI Taxonomy" id="4442"/>
    <lineage>
        <taxon>Eukaryota</taxon>
        <taxon>Viridiplantae</taxon>
        <taxon>Streptophyta</taxon>
        <taxon>Embryophyta</taxon>
        <taxon>Tracheophyta</taxon>
        <taxon>Spermatophyta</taxon>
        <taxon>Magnoliopsida</taxon>
        <taxon>eudicotyledons</taxon>
        <taxon>Gunneridae</taxon>
        <taxon>Pentapetalae</taxon>
        <taxon>asterids</taxon>
        <taxon>Ericales</taxon>
        <taxon>Theaceae</taxon>
        <taxon>Camellia</taxon>
    </lineage>
</organism>
<keyword evidence="2" id="KW-1185">Reference proteome</keyword>
<comment type="caution">
    <text evidence="1">The sequence shown here is derived from an EMBL/GenBank/DDBJ whole genome shotgun (WGS) entry which is preliminary data.</text>
</comment>
<proteinExistence type="predicted"/>
<dbReference type="Proteomes" id="UP000593564">
    <property type="component" value="Unassembled WGS sequence"/>
</dbReference>
<protein>
    <submittedName>
        <fullName evidence="1">Uncharacterized protein</fullName>
    </submittedName>
</protein>
<sequence>MVSLQSLPLHSHNQQGTFPCMVALQVAFILKNVDRVAQKDAQRQRSRSHVCFFVKNAARYACVYRPELMATSSSALATIIGRPREEAPNALRILFLFSLFLNKVAELNFRFVL</sequence>
<accession>A0A7J7GP17</accession>
<evidence type="ECO:0000313" key="1">
    <source>
        <dbReference type="EMBL" id="KAF5941164.1"/>
    </source>
</evidence>
<gene>
    <name evidence="1" type="ORF">HYC85_022331</name>
</gene>
<reference evidence="2" key="1">
    <citation type="journal article" date="2020" name="Nat. Commun.">
        <title>Genome assembly of wild tea tree DASZ reveals pedigree and selection history of tea varieties.</title>
        <authorList>
            <person name="Zhang W."/>
            <person name="Zhang Y."/>
            <person name="Qiu H."/>
            <person name="Guo Y."/>
            <person name="Wan H."/>
            <person name="Zhang X."/>
            <person name="Scossa F."/>
            <person name="Alseekh S."/>
            <person name="Zhang Q."/>
            <person name="Wang P."/>
            <person name="Xu L."/>
            <person name="Schmidt M.H."/>
            <person name="Jia X."/>
            <person name="Li D."/>
            <person name="Zhu A."/>
            <person name="Guo F."/>
            <person name="Chen W."/>
            <person name="Ni D."/>
            <person name="Usadel B."/>
            <person name="Fernie A.R."/>
            <person name="Wen W."/>
        </authorList>
    </citation>
    <scope>NUCLEOTIDE SEQUENCE [LARGE SCALE GENOMIC DNA]</scope>
    <source>
        <strain evidence="2">cv. G240</strain>
    </source>
</reference>
<dbReference type="EMBL" id="JACBKZ010000010">
    <property type="protein sequence ID" value="KAF5941164.1"/>
    <property type="molecule type" value="Genomic_DNA"/>
</dbReference>
<reference evidence="1 2" key="2">
    <citation type="submission" date="2020-07" db="EMBL/GenBank/DDBJ databases">
        <title>Genome assembly of wild tea tree DASZ reveals pedigree and selection history of tea varieties.</title>
        <authorList>
            <person name="Zhang W."/>
        </authorList>
    </citation>
    <scope>NUCLEOTIDE SEQUENCE [LARGE SCALE GENOMIC DNA]</scope>
    <source>
        <strain evidence="2">cv. G240</strain>
        <tissue evidence="1">Leaf</tissue>
    </source>
</reference>
<dbReference type="AlphaFoldDB" id="A0A7J7GP17"/>
<name>A0A7J7GP17_CAMSI</name>
<evidence type="ECO:0000313" key="2">
    <source>
        <dbReference type="Proteomes" id="UP000593564"/>
    </source>
</evidence>